<dbReference type="InterPro" id="IPR026541">
    <property type="entry name" value="MRG_dom"/>
</dbReference>
<dbReference type="GO" id="GO:0006325">
    <property type="term" value="P:chromatin organization"/>
    <property type="evidence" value="ECO:0007669"/>
    <property type="project" value="UniProtKB-KW"/>
</dbReference>
<keyword evidence="7" id="KW-0539">Nucleus</keyword>
<dbReference type="SUPFAM" id="SSF54160">
    <property type="entry name" value="Chromo domain-like"/>
    <property type="match status" value="1"/>
</dbReference>
<dbReference type="PANTHER" id="PTHR10880:SF15">
    <property type="entry name" value="MSL COMPLEX SUBUNIT 3"/>
    <property type="match status" value="1"/>
</dbReference>
<dbReference type="Pfam" id="PF22732">
    <property type="entry name" value="MSL3_chromo-like"/>
    <property type="match status" value="1"/>
</dbReference>
<evidence type="ECO:0000256" key="2">
    <source>
        <dbReference type="ARBA" id="ARBA00009093"/>
    </source>
</evidence>
<dbReference type="OMA" id="GLQTYFD"/>
<evidence type="ECO:0000313" key="10">
    <source>
        <dbReference type="EMBL" id="KND01157.1"/>
    </source>
</evidence>
<dbReference type="InterPro" id="IPR053820">
    <property type="entry name" value="MSL3_chromo-like"/>
</dbReference>
<feature type="domain" description="Chromo" evidence="9">
    <location>
        <begin position="19"/>
        <end position="78"/>
    </location>
</feature>
<comment type="subcellular location">
    <subcellularLocation>
        <location evidence="1">Nucleus</location>
    </subcellularLocation>
</comment>
<gene>
    <name evidence="10" type="ORF">SPPG_04248</name>
</gene>
<evidence type="ECO:0000256" key="7">
    <source>
        <dbReference type="ARBA" id="ARBA00023242"/>
    </source>
</evidence>
<keyword evidence="6" id="KW-0804">Transcription</keyword>
<dbReference type="InParanoid" id="A0A0L0HJ77"/>
<dbReference type="Gene3D" id="1.10.274.30">
    <property type="entry name" value="MRG domain"/>
    <property type="match status" value="1"/>
</dbReference>
<dbReference type="eggNOG" id="KOG3001">
    <property type="taxonomic scope" value="Eukaryota"/>
</dbReference>
<evidence type="ECO:0000256" key="8">
    <source>
        <dbReference type="SAM" id="MobiDB-lite"/>
    </source>
</evidence>
<protein>
    <recommendedName>
        <fullName evidence="3">Chromatin modification-related protein EAF3</fullName>
    </recommendedName>
</protein>
<dbReference type="GO" id="GO:0035267">
    <property type="term" value="C:NuA4 histone acetyltransferase complex"/>
    <property type="evidence" value="ECO:0007669"/>
    <property type="project" value="TreeGrafter"/>
</dbReference>
<dbReference type="VEuPathDB" id="FungiDB:SPPG_04248"/>
<evidence type="ECO:0000256" key="3">
    <source>
        <dbReference type="ARBA" id="ARBA00018505"/>
    </source>
</evidence>
<dbReference type="Pfam" id="PF05712">
    <property type="entry name" value="MRG"/>
    <property type="match status" value="1"/>
</dbReference>
<name>A0A0L0HJ77_SPIPD</name>
<dbReference type="AlphaFoldDB" id="A0A0L0HJ77"/>
<dbReference type="RefSeq" id="XP_016609196.1">
    <property type="nucleotide sequence ID" value="XM_016752490.1"/>
</dbReference>
<dbReference type="CDD" id="cd18983">
    <property type="entry name" value="CBD_MSL3_like"/>
    <property type="match status" value="1"/>
</dbReference>
<dbReference type="InterPro" id="IPR038217">
    <property type="entry name" value="MRG_C_sf"/>
</dbReference>
<feature type="compositionally biased region" description="Basic and acidic residues" evidence="8">
    <location>
        <begin position="88"/>
        <end position="112"/>
    </location>
</feature>
<keyword evidence="11" id="KW-1185">Reference proteome</keyword>
<dbReference type="Gene3D" id="2.30.30.140">
    <property type="match status" value="1"/>
</dbReference>
<dbReference type="STRING" id="645134.A0A0L0HJ77"/>
<sequence length="293" mass="34544">MTLAFQEGDQILCFHGPLLYEAKVLKAENWVGKEGQEDGQYYFVHYKGWKQTWDEWVPESRVLKYSEDNLKKQADLKESLKSKKAKESKRQQEKEGDKNRKRPRESTAEREEEFLRRPEIKISIPESLKSQLIEDWENVTKSQKLVRLPREVNVVDVLQRYRESLKEGKGKKGAKEGDDDIVQEVLDGIVLYFERALGNLLLYRFERQQYVEMKKKFPDKSMAELYGAEHLLRLFVNFPTLLAHTNMEPEAVDMLKDQFTQILEWMQAHQQQLFLAEYDNVSPTYIAQMKASS</sequence>
<evidence type="ECO:0000259" key="9">
    <source>
        <dbReference type="SMART" id="SM00298"/>
    </source>
</evidence>
<feature type="region of interest" description="Disordered" evidence="8">
    <location>
        <begin position="76"/>
        <end position="112"/>
    </location>
</feature>
<dbReference type="EMBL" id="KQ257455">
    <property type="protein sequence ID" value="KND01157.1"/>
    <property type="molecule type" value="Genomic_DNA"/>
</dbReference>
<dbReference type="PIRSF" id="PIRSF038133">
    <property type="entry name" value="HAT_Nua4_EAF3/MRG15"/>
    <property type="match status" value="1"/>
</dbReference>
<dbReference type="GO" id="GO:0032221">
    <property type="term" value="C:Rpd3S complex"/>
    <property type="evidence" value="ECO:0007669"/>
    <property type="project" value="TreeGrafter"/>
</dbReference>
<dbReference type="GeneID" id="27687707"/>
<proteinExistence type="inferred from homology"/>
<keyword evidence="5" id="KW-0805">Transcription regulation</keyword>
<evidence type="ECO:0000256" key="6">
    <source>
        <dbReference type="ARBA" id="ARBA00023163"/>
    </source>
</evidence>
<dbReference type="InterPro" id="IPR016197">
    <property type="entry name" value="Chromo-like_dom_sf"/>
</dbReference>
<reference evidence="10 11" key="1">
    <citation type="submission" date="2009-08" db="EMBL/GenBank/DDBJ databases">
        <title>The Genome Sequence of Spizellomyces punctatus strain DAOM BR117.</title>
        <authorList>
            <consortium name="The Broad Institute Genome Sequencing Platform"/>
            <person name="Russ C."/>
            <person name="Cuomo C."/>
            <person name="Shea T."/>
            <person name="Young S.K."/>
            <person name="Zeng Q."/>
            <person name="Koehrsen M."/>
            <person name="Haas B."/>
            <person name="Borodovsky M."/>
            <person name="Guigo R."/>
            <person name="Alvarado L."/>
            <person name="Berlin A."/>
            <person name="Bochicchio J."/>
            <person name="Borenstein D."/>
            <person name="Chapman S."/>
            <person name="Chen Z."/>
            <person name="Engels R."/>
            <person name="Freedman E."/>
            <person name="Gellesch M."/>
            <person name="Goldberg J."/>
            <person name="Griggs A."/>
            <person name="Gujja S."/>
            <person name="Heiman D."/>
            <person name="Hepburn T."/>
            <person name="Howarth C."/>
            <person name="Jen D."/>
            <person name="Larson L."/>
            <person name="Lewis B."/>
            <person name="Mehta T."/>
            <person name="Park D."/>
            <person name="Pearson M."/>
            <person name="Roberts A."/>
            <person name="Saif S."/>
            <person name="Shenoy N."/>
            <person name="Sisk P."/>
            <person name="Stolte C."/>
            <person name="Sykes S."/>
            <person name="Thomson T."/>
            <person name="Walk T."/>
            <person name="White J."/>
            <person name="Yandava C."/>
            <person name="Burger G."/>
            <person name="Gray M.W."/>
            <person name="Holland P.W.H."/>
            <person name="King N."/>
            <person name="Lang F.B.F."/>
            <person name="Roger A.J."/>
            <person name="Ruiz-Trillo I."/>
            <person name="Lander E."/>
            <person name="Nusbaum C."/>
        </authorList>
    </citation>
    <scope>NUCLEOTIDE SEQUENCE [LARGE SCALE GENOMIC DNA]</scope>
    <source>
        <strain evidence="10 11">DAOM BR117</strain>
    </source>
</reference>
<evidence type="ECO:0000256" key="1">
    <source>
        <dbReference type="ARBA" id="ARBA00004123"/>
    </source>
</evidence>
<dbReference type="OrthoDB" id="124855at2759"/>
<keyword evidence="4" id="KW-0156">Chromatin regulator</keyword>
<dbReference type="GO" id="GO:0006355">
    <property type="term" value="P:regulation of DNA-templated transcription"/>
    <property type="evidence" value="ECO:0007669"/>
    <property type="project" value="InterPro"/>
</dbReference>
<dbReference type="SMART" id="SM00298">
    <property type="entry name" value="CHROMO"/>
    <property type="match status" value="1"/>
</dbReference>
<organism evidence="10 11">
    <name type="scientific">Spizellomyces punctatus (strain DAOM BR117)</name>
    <dbReference type="NCBI Taxonomy" id="645134"/>
    <lineage>
        <taxon>Eukaryota</taxon>
        <taxon>Fungi</taxon>
        <taxon>Fungi incertae sedis</taxon>
        <taxon>Chytridiomycota</taxon>
        <taxon>Chytridiomycota incertae sedis</taxon>
        <taxon>Chytridiomycetes</taxon>
        <taxon>Spizellomycetales</taxon>
        <taxon>Spizellomycetaceae</taxon>
        <taxon>Spizellomyces</taxon>
    </lineage>
</organism>
<dbReference type="InterPro" id="IPR000953">
    <property type="entry name" value="Chromo/chromo_shadow_dom"/>
</dbReference>
<dbReference type="FunCoup" id="A0A0L0HJ77">
    <property type="interactions" value="412"/>
</dbReference>
<evidence type="ECO:0000313" key="11">
    <source>
        <dbReference type="Proteomes" id="UP000053201"/>
    </source>
</evidence>
<evidence type="ECO:0000256" key="5">
    <source>
        <dbReference type="ARBA" id="ARBA00023015"/>
    </source>
</evidence>
<comment type="similarity">
    <text evidence="2">Belongs to the MRG family.</text>
</comment>
<evidence type="ECO:0000256" key="4">
    <source>
        <dbReference type="ARBA" id="ARBA00022853"/>
    </source>
</evidence>
<accession>A0A0L0HJ77</accession>
<dbReference type="Proteomes" id="UP000053201">
    <property type="component" value="Unassembled WGS sequence"/>
</dbReference>
<dbReference type="PANTHER" id="PTHR10880">
    <property type="entry name" value="MORTALITY FACTOR 4-LIKE PROTEIN"/>
    <property type="match status" value="1"/>
</dbReference>
<dbReference type="PROSITE" id="PS51640">
    <property type="entry name" value="MRG"/>
    <property type="match status" value="1"/>
</dbReference>
<dbReference type="InterPro" id="IPR008676">
    <property type="entry name" value="MRG"/>
</dbReference>